<dbReference type="AlphaFoldDB" id="A0A7R8D487"/>
<proteinExistence type="predicted"/>
<dbReference type="Proteomes" id="UP000675881">
    <property type="component" value="Chromosome 8"/>
</dbReference>
<reference evidence="1" key="1">
    <citation type="submission" date="2021-02" db="EMBL/GenBank/DDBJ databases">
        <authorList>
            <person name="Bekaert M."/>
        </authorList>
    </citation>
    <scope>NUCLEOTIDE SEQUENCE</scope>
    <source>
        <strain evidence="1">IoA-00</strain>
    </source>
</reference>
<name>A0A7R8D487_LEPSM</name>
<sequence>MEDFKGFEKYKEMVCQVCSMMRLKNESKFKESNSHEALYSDRLDSLYDNLCGLIEEIKNLRNQMVPFGEERSFFYVSLTTQEENIRLRARIKTLEENEKKSDSKNLANRLTNDDSSLKHKLEYLKPNFQGKIESTIESQLYQEGTEPFKVQNRRLDHSLKETTRSVNLTDVLSGKKVICEAIFDEFADISICGPLETYSKSISPPSFNPYYFANGYILKCLGSIKVTISNPTKVNNSNVTTLYIFNEVKVLVLCGKDWMGLKHNKVESTILAPVNVLNKRLDYSFKETTRLVNLTDLVSGKTIECNAIFDESQIYPFVGQNF</sequence>
<evidence type="ECO:0000313" key="1">
    <source>
        <dbReference type="EMBL" id="CAF3019721.1"/>
    </source>
</evidence>
<keyword evidence="2" id="KW-1185">Reference proteome</keyword>
<accession>A0A7R8D487</accession>
<protein>
    <submittedName>
        <fullName evidence="1">(salmon louse) hypothetical protein</fullName>
    </submittedName>
</protein>
<gene>
    <name evidence="1" type="ORF">LSAA_14261</name>
</gene>
<evidence type="ECO:0000313" key="2">
    <source>
        <dbReference type="Proteomes" id="UP000675881"/>
    </source>
</evidence>
<dbReference type="EMBL" id="HG994587">
    <property type="protein sequence ID" value="CAF3019721.1"/>
    <property type="molecule type" value="Genomic_DNA"/>
</dbReference>
<organism evidence="1 2">
    <name type="scientific">Lepeophtheirus salmonis</name>
    <name type="common">Salmon louse</name>
    <name type="synonym">Caligus salmonis</name>
    <dbReference type="NCBI Taxonomy" id="72036"/>
    <lineage>
        <taxon>Eukaryota</taxon>
        <taxon>Metazoa</taxon>
        <taxon>Ecdysozoa</taxon>
        <taxon>Arthropoda</taxon>
        <taxon>Crustacea</taxon>
        <taxon>Multicrustacea</taxon>
        <taxon>Hexanauplia</taxon>
        <taxon>Copepoda</taxon>
        <taxon>Siphonostomatoida</taxon>
        <taxon>Caligidae</taxon>
        <taxon>Lepeophtheirus</taxon>
    </lineage>
</organism>